<dbReference type="Proteomes" id="UP000574717">
    <property type="component" value="Unassembled WGS sequence"/>
</dbReference>
<accession>A0A6V8NIS3</accession>
<organism evidence="1 2">
    <name type="scientific">Candidatus Hakubella thermalkaliphila</name>
    <dbReference type="NCBI Taxonomy" id="2754717"/>
    <lineage>
        <taxon>Bacteria</taxon>
        <taxon>Bacillati</taxon>
        <taxon>Actinomycetota</taxon>
        <taxon>Actinomycetota incertae sedis</taxon>
        <taxon>Candidatus Hakubellales</taxon>
        <taxon>Candidatus Hakubellaceae</taxon>
        <taxon>Candidatus Hakubella</taxon>
    </lineage>
</organism>
<protein>
    <submittedName>
        <fullName evidence="1">Uncharacterized protein</fullName>
    </submittedName>
</protein>
<evidence type="ECO:0000313" key="1">
    <source>
        <dbReference type="EMBL" id="GFP20105.1"/>
    </source>
</evidence>
<name>A0A6V8NIS3_9ACTN</name>
<proteinExistence type="predicted"/>
<dbReference type="EMBL" id="BLRU01000249">
    <property type="protein sequence ID" value="GFP20105.1"/>
    <property type="molecule type" value="Genomic_DNA"/>
</dbReference>
<gene>
    <name evidence="1" type="ORF">HKBW3S03_01608</name>
</gene>
<feature type="non-terminal residue" evidence="1">
    <location>
        <position position="1"/>
    </location>
</feature>
<reference evidence="1 2" key="1">
    <citation type="journal article" date="2020" name="Front. Microbiol.">
        <title>Single-cell genomics of novel Actinobacteria with the Wood-Ljungdahl pathway discovered in a serpentinizing system.</title>
        <authorList>
            <person name="Merino N."/>
            <person name="Kawai M."/>
            <person name="Boyd E.S."/>
            <person name="Colman D.R."/>
            <person name="McGlynn S.E."/>
            <person name="Nealson K.H."/>
            <person name="Kurokawa K."/>
            <person name="Hongoh Y."/>
        </authorList>
    </citation>
    <scope>NUCLEOTIDE SEQUENCE [LARGE SCALE GENOMIC DNA]</scope>
    <source>
        <strain evidence="1 2">S03</strain>
    </source>
</reference>
<sequence length="81" mass="9695">KGGRILDKEEMFIKWLKVDDWKDIEGLIKARIYQRHTKVRPMVRIVLRLLPNGEYMTVAAARCNDWLAAIELKHLFKFSFY</sequence>
<evidence type="ECO:0000313" key="2">
    <source>
        <dbReference type="Proteomes" id="UP000574717"/>
    </source>
</evidence>
<dbReference type="AlphaFoldDB" id="A0A6V8NIS3"/>
<comment type="caution">
    <text evidence="1">The sequence shown here is derived from an EMBL/GenBank/DDBJ whole genome shotgun (WGS) entry which is preliminary data.</text>
</comment>
<dbReference type="RefSeq" id="WP_176237193.1">
    <property type="nucleotide sequence ID" value="NZ_BLRU01000249.1"/>
</dbReference>